<dbReference type="AlphaFoldDB" id="A0AAN8RHA3"/>
<keyword evidence="3" id="KW-1185">Reference proteome</keyword>
<dbReference type="InterPro" id="IPR049192">
    <property type="entry name" value="DUF4246_C"/>
</dbReference>
<proteinExistence type="predicted"/>
<sequence length="563" mass="64997">MSTQERKKPYPHVLDLARFRFKDLHNQELSIRAASLEFRDLPDWTEKLKDRKFVTDWLRGRQQQDFEEYDDVDDPYLKPLVWGRDDVTMWFNELAAYKHYVRRLRKQGVRIEPDAEAVWRVDGPVGEGVRRRLVDGAALLENALEDQTVIQDILDPSMWPIIYGKTTTVDGYIIQGPDTTKDEDLRASNPNYCWLPSEFKVSEDGGSTKITSYVNNISSLQQESTLLPIFEKVFTAFVPLFNHVLAETERQLWTLSRCIDPTPWKSRVNDGVLVASKDACVKASNELLDQMETSGQMKDTFEGIGVPASPRPDGCSSMFPVKNSLRLIPDAIWKPPKISKFNRLEGRTAKVIVSMVNIMLSPENPEYQAGGWSLNGFRNERIIATGVYFYDQENITETYLSLRRKGFGRHKPTTREIERVRTKQNRAIVYPNFYQHRISSFNLLDKSKPGHTKMLIFHYCDPSEPHTLQTTTEIHPQQPNHFEDLLRNSKLGSLPEEVFSQILAEISLSKISLDDARGHRWAMINWKESWVHDGDGYYSEHERDHYYGSDPNGYGFAYSGEED</sequence>
<dbReference type="InterPro" id="IPR025340">
    <property type="entry name" value="DUF4246"/>
</dbReference>
<dbReference type="PANTHER" id="PTHR33119:SF1">
    <property type="entry name" value="FE2OG DIOXYGENASE DOMAIN-CONTAINING PROTEIN"/>
    <property type="match status" value="1"/>
</dbReference>
<gene>
    <name evidence="2" type="ORF">TWF718_008379</name>
</gene>
<evidence type="ECO:0000259" key="1">
    <source>
        <dbReference type="Pfam" id="PF14033"/>
    </source>
</evidence>
<feature type="domain" description="DUF4246" evidence="1">
    <location>
        <begin position="89"/>
        <end position="482"/>
    </location>
</feature>
<protein>
    <recommendedName>
        <fullName evidence="1">DUF4246 domain-containing protein</fullName>
    </recommendedName>
</protein>
<evidence type="ECO:0000313" key="3">
    <source>
        <dbReference type="Proteomes" id="UP001313282"/>
    </source>
</evidence>
<accession>A0AAN8RHA3</accession>
<comment type="caution">
    <text evidence="2">The sequence shown here is derived from an EMBL/GenBank/DDBJ whole genome shotgun (WGS) entry which is preliminary data.</text>
</comment>
<reference evidence="2 3" key="1">
    <citation type="submission" date="2019-10" db="EMBL/GenBank/DDBJ databases">
        <authorList>
            <person name="Palmer J.M."/>
        </authorList>
    </citation>
    <scope>NUCLEOTIDE SEQUENCE [LARGE SCALE GENOMIC DNA]</scope>
    <source>
        <strain evidence="2 3">TWF718</strain>
    </source>
</reference>
<name>A0AAN8RHA3_9PEZI</name>
<dbReference type="Proteomes" id="UP001313282">
    <property type="component" value="Unassembled WGS sequence"/>
</dbReference>
<dbReference type="PANTHER" id="PTHR33119">
    <property type="entry name" value="IFI3P"/>
    <property type="match status" value="1"/>
</dbReference>
<dbReference type="EMBL" id="JAVHNR010000005">
    <property type="protein sequence ID" value="KAK6343001.1"/>
    <property type="molecule type" value="Genomic_DNA"/>
</dbReference>
<organism evidence="2 3">
    <name type="scientific">Orbilia javanica</name>
    <dbReference type="NCBI Taxonomy" id="47235"/>
    <lineage>
        <taxon>Eukaryota</taxon>
        <taxon>Fungi</taxon>
        <taxon>Dikarya</taxon>
        <taxon>Ascomycota</taxon>
        <taxon>Pezizomycotina</taxon>
        <taxon>Orbiliomycetes</taxon>
        <taxon>Orbiliales</taxon>
        <taxon>Orbiliaceae</taxon>
        <taxon>Orbilia</taxon>
    </lineage>
</organism>
<dbReference type="Pfam" id="PF14033">
    <property type="entry name" value="DUF4246"/>
    <property type="match status" value="1"/>
</dbReference>
<evidence type="ECO:0000313" key="2">
    <source>
        <dbReference type="EMBL" id="KAK6343001.1"/>
    </source>
</evidence>